<reference evidence="4" key="1">
    <citation type="submission" date="2019-03" db="EMBL/GenBank/DDBJ databases">
        <authorList>
            <person name="Hao L."/>
        </authorList>
    </citation>
    <scope>NUCLEOTIDE SEQUENCE</scope>
</reference>
<organism evidence="4">
    <name type="scientific">anaerobic digester metagenome</name>
    <dbReference type="NCBI Taxonomy" id="1263854"/>
    <lineage>
        <taxon>unclassified sequences</taxon>
        <taxon>metagenomes</taxon>
        <taxon>ecological metagenomes</taxon>
    </lineage>
</organism>
<feature type="transmembrane region" description="Helical" evidence="2">
    <location>
        <begin position="7"/>
        <end position="29"/>
    </location>
</feature>
<keyword evidence="2" id="KW-0812">Transmembrane</keyword>
<gene>
    <name evidence="4" type="primary">spoIIQ</name>
    <name evidence="4" type="ORF">SCFA_380019</name>
</gene>
<dbReference type="InterPro" id="IPR050570">
    <property type="entry name" value="Cell_wall_metabolism_enzyme"/>
</dbReference>
<sequence length="445" mass="48216">MTNKSGLSAVSILLLILIIAIPGLIYYLLEWEKPQAALDADLTIIGQKKEVAVTFTDARSGIRDFKVTIVQNQSEFGVASMDLPGKGTFEKTVNLQIEPKKLGINDGQAVLKIEVRDFSPLKNSASLELPVVIDTVVPRVSLLTRAHNVNPGGTCLAVYSVNKKVEKSGVECGGRFFQGYPASGGAATVYVCYFAVPRDVNRSTLMAVSVEDAAGNRAGVSIPFYIRTAHKFRDDTVSVGPEFVKGKAAQFEQADSRLGGRLPEETFRHLNTTLREENNAKISSICSVSDSKQLWDGSSFIRMPNTATMALFGDRRTYRYQGMDMGASVHLGIDLASTRADFVPAANSGIVVYADDLGIYGNTVIIDHGQGIFTLYAHLSSMTVSAGQQVMRGVVIGNTGSTGFAGGDHLHFSVIVGGEFVNPIEWWDAHWIRDNVTSKLELIPM</sequence>
<dbReference type="EMBL" id="CAADRM010000101">
    <property type="protein sequence ID" value="VFU15077.1"/>
    <property type="molecule type" value="Genomic_DNA"/>
</dbReference>
<evidence type="ECO:0000256" key="1">
    <source>
        <dbReference type="ARBA" id="ARBA00022729"/>
    </source>
</evidence>
<dbReference type="Gene3D" id="2.70.70.10">
    <property type="entry name" value="Glucose Permease (Domain IIA)"/>
    <property type="match status" value="1"/>
</dbReference>
<dbReference type="Pfam" id="PF01551">
    <property type="entry name" value="Peptidase_M23"/>
    <property type="match status" value="1"/>
</dbReference>
<dbReference type="PANTHER" id="PTHR21666">
    <property type="entry name" value="PEPTIDASE-RELATED"/>
    <property type="match status" value="1"/>
</dbReference>
<dbReference type="CDD" id="cd12797">
    <property type="entry name" value="M23_peptidase"/>
    <property type="match status" value="1"/>
</dbReference>
<dbReference type="InterPro" id="IPR011055">
    <property type="entry name" value="Dup_hybrid_motif"/>
</dbReference>
<feature type="domain" description="M23ase beta-sheet core" evidence="3">
    <location>
        <begin position="329"/>
        <end position="423"/>
    </location>
</feature>
<dbReference type="GO" id="GO:0004222">
    <property type="term" value="F:metalloendopeptidase activity"/>
    <property type="evidence" value="ECO:0007669"/>
    <property type="project" value="TreeGrafter"/>
</dbReference>
<dbReference type="InterPro" id="IPR016047">
    <property type="entry name" value="M23ase_b-sheet_dom"/>
</dbReference>
<accession>A0A485M1S4</accession>
<keyword evidence="2" id="KW-0472">Membrane</keyword>
<evidence type="ECO:0000313" key="4">
    <source>
        <dbReference type="EMBL" id="VFU15077.1"/>
    </source>
</evidence>
<keyword evidence="2" id="KW-1133">Transmembrane helix</keyword>
<evidence type="ECO:0000256" key="2">
    <source>
        <dbReference type="SAM" id="Phobius"/>
    </source>
</evidence>
<dbReference type="PANTHER" id="PTHR21666:SF289">
    <property type="entry name" value="L-ALA--D-GLU ENDOPEPTIDASE"/>
    <property type="match status" value="1"/>
</dbReference>
<dbReference type="AlphaFoldDB" id="A0A485M1S4"/>
<evidence type="ECO:0000259" key="3">
    <source>
        <dbReference type="Pfam" id="PF01551"/>
    </source>
</evidence>
<keyword evidence="1" id="KW-0732">Signal</keyword>
<proteinExistence type="predicted"/>
<name>A0A485M1S4_9ZZZZ</name>
<dbReference type="SUPFAM" id="SSF51261">
    <property type="entry name" value="Duplicated hybrid motif"/>
    <property type="match status" value="1"/>
</dbReference>
<protein>
    <submittedName>
        <fullName evidence="4">Stage II sporulation protein Q</fullName>
    </submittedName>
</protein>